<dbReference type="STRING" id="89065.SAMN05216605_104277"/>
<dbReference type="Proteomes" id="UP000182894">
    <property type="component" value="Unassembled WGS sequence"/>
</dbReference>
<dbReference type="SUPFAM" id="SSF51182">
    <property type="entry name" value="RmlC-like cupins"/>
    <property type="match status" value="1"/>
</dbReference>
<dbReference type="RefSeq" id="WP_074752427.1">
    <property type="nucleotide sequence ID" value="NZ_FNCO01000004.1"/>
</dbReference>
<dbReference type="InterPro" id="IPR014710">
    <property type="entry name" value="RmlC-like_jellyroll"/>
</dbReference>
<proteinExistence type="predicted"/>
<reference evidence="3" key="1">
    <citation type="submission" date="2016-10" db="EMBL/GenBank/DDBJ databases">
        <authorList>
            <person name="Varghese N."/>
            <person name="Submissions S."/>
        </authorList>
    </citation>
    <scope>NUCLEOTIDE SEQUENCE [LARGE SCALE GENOMIC DNA]</scope>
    <source>
        <strain evidence="3">ATCC 700689</strain>
    </source>
</reference>
<name>A0A1G7ZHW7_9PSED</name>
<protein>
    <recommendedName>
        <fullName evidence="4">Cupin domain-containing protein</fullName>
    </recommendedName>
</protein>
<keyword evidence="1" id="KW-0732">Signal</keyword>
<dbReference type="Gene3D" id="2.60.120.10">
    <property type="entry name" value="Jelly Rolls"/>
    <property type="match status" value="1"/>
</dbReference>
<dbReference type="CDD" id="cd02236">
    <property type="entry name" value="cupin_CV2614-like"/>
    <property type="match status" value="1"/>
</dbReference>
<dbReference type="EMBL" id="FNCO01000004">
    <property type="protein sequence ID" value="SDH08229.1"/>
    <property type="molecule type" value="Genomic_DNA"/>
</dbReference>
<evidence type="ECO:0008006" key="4">
    <source>
        <dbReference type="Google" id="ProtNLM"/>
    </source>
</evidence>
<gene>
    <name evidence="2" type="ORF">SAMN05216605_104277</name>
</gene>
<dbReference type="OrthoDB" id="287220at2"/>
<dbReference type="AlphaFoldDB" id="A0A1G7ZHW7"/>
<evidence type="ECO:0000256" key="1">
    <source>
        <dbReference type="SAM" id="SignalP"/>
    </source>
</evidence>
<dbReference type="InterPro" id="IPR011051">
    <property type="entry name" value="RmlC_Cupin_sf"/>
</dbReference>
<keyword evidence="3" id="KW-1185">Reference proteome</keyword>
<sequence length="149" mass="15721">MFKPGPACLLLAMITLGGCVTAQTSDISVASGVQSTVLLKSSSSWDGMSYDAYPAGIPELTVLNIKIPANTALNWHEHPMPNAAYVVSGHLKVETRESGQSILLKPGDVLPEMVNRQHRGVTGNTAVELVVFYAGTAGMPLSSSQPVKE</sequence>
<dbReference type="PROSITE" id="PS51257">
    <property type="entry name" value="PROKAR_LIPOPROTEIN"/>
    <property type="match status" value="1"/>
</dbReference>
<evidence type="ECO:0000313" key="2">
    <source>
        <dbReference type="EMBL" id="SDH08229.1"/>
    </source>
</evidence>
<accession>A0A1G7ZHW7</accession>
<feature type="signal peptide" evidence="1">
    <location>
        <begin position="1"/>
        <end position="22"/>
    </location>
</feature>
<evidence type="ECO:0000313" key="3">
    <source>
        <dbReference type="Proteomes" id="UP000182894"/>
    </source>
</evidence>
<organism evidence="2 3">
    <name type="scientific">Pseudomonas abietaniphila</name>
    <dbReference type="NCBI Taxonomy" id="89065"/>
    <lineage>
        <taxon>Bacteria</taxon>
        <taxon>Pseudomonadati</taxon>
        <taxon>Pseudomonadota</taxon>
        <taxon>Gammaproteobacteria</taxon>
        <taxon>Pseudomonadales</taxon>
        <taxon>Pseudomonadaceae</taxon>
        <taxon>Pseudomonas</taxon>
    </lineage>
</organism>
<feature type="chain" id="PRO_5010367275" description="Cupin domain-containing protein" evidence="1">
    <location>
        <begin position="23"/>
        <end position="149"/>
    </location>
</feature>